<comment type="caution">
    <text evidence="1">The sequence shown here is derived from an EMBL/GenBank/DDBJ whole genome shotgun (WGS) entry which is preliminary data.</text>
</comment>
<name>A0ACB8BJK2_9AGAM</name>
<feature type="non-terminal residue" evidence="1">
    <location>
        <position position="1"/>
    </location>
</feature>
<dbReference type="Proteomes" id="UP000790709">
    <property type="component" value="Unassembled WGS sequence"/>
</dbReference>
<evidence type="ECO:0000313" key="1">
    <source>
        <dbReference type="EMBL" id="KAH7924728.1"/>
    </source>
</evidence>
<dbReference type="EMBL" id="MU266417">
    <property type="protein sequence ID" value="KAH7924728.1"/>
    <property type="molecule type" value="Genomic_DNA"/>
</dbReference>
<evidence type="ECO:0000313" key="2">
    <source>
        <dbReference type="Proteomes" id="UP000790709"/>
    </source>
</evidence>
<keyword evidence="2" id="KW-1185">Reference proteome</keyword>
<reference evidence="1" key="1">
    <citation type="journal article" date="2021" name="New Phytol.">
        <title>Evolutionary innovations through gain and loss of genes in the ectomycorrhizal Boletales.</title>
        <authorList>
            <person name="Wu G."/>
            <person name="Miyauchi S."/>
            <person name="Morin E."/>
            <person name="Kuo A."/>
            <person name="Drula E."/>
            <person name="Varga T."/>
            <person name="Kohler A."/>
            <person name="Feng B."/>
            <person name="Cao Y."/>
            <person name="Lipzen A."/>
            <person name="Daum C."/>
            <person name="Hundley H."/>
            <person name="Pangilinan J."/>
            <person name="Johnson J."/>
            <person name="Barry K."/>
            <person name="LaButti K."/>
            <person name="Ng V."/>
            <person name="Ahrendt S."/>
            <person name="Min B."/>
            <person name="Choi I.G."/>
            <person name="Park H."/>
            <person name="Plett J.M."/>
            <person name="Magnuson J."/>
            <person name="Spatafora J.W."/>
            <person name="Nagy L.G."/>
            <person name="Henrissat B."/>
            <person name="Grigoriev I.V."/>
            <person name="Yang Z.L."/>
            <person name="Xu J."/>
            <person name="Martin F.M."/>
        </authorList>
    </citation>
    <scope>NUCLEOTIDE SEQUENCE</scope>
    <source>
        <strain evidence="1">KUC20120723A-06</strain>
    </source>
</reference>
<sequence length="70" mass="8146">INKTLTSNSLKVLYLPAIHMALGLAKKMLNCYYKLTDSSDIYCIGMVLHLRHKLTYFKNARWEPDWINTA</sequence>
<proteinExistence type="predicted"/>
<feature type="non-terminal residue" evidence="1">
    <location>
        <position position="70"/>
    </location>
</feature>
<organism evidence="1 2">
    <name type="scientific">Leucogyrophana mollusca</name>
    <dbReference type="NCBI Taxonomy" id="85980"/>
    <lineage>
        <taxon>Eukaryota</taxon>
        <taxon>Fungi</taxon>
        <taxon>Dikarya</taxon>
        <taxon>Basidiomycota</taxon>
        <taxon>Agaricomycotina</taxon>
        <taxon>Agaricomycetes</taxon>
        <taxon>Agaricomycetidae</taxon>
        <taxon>Boletales</taxon>
        <taxon>Boletales incertae sedis</taxon>
        <taxon>Leucogyrophana</taxon>
    </lineage>
</organism>
<protein>
    <submittedName>
        <fullName evidence="1">Uncharacterized protein</fullName>
    </submittedName>
</protein>
<gene>
    <name evidence="1" type="ORF">BV22DRAFT_978624</name>
</gene>
<accession>A0ACB8BJK2</accession>